<accession>A0A0E9U131</accession>
<evidence type="ECO:0000313" key="1">
    <source>
        <dbReference type="EMBL" id="JAH59437.1"/>
    </source>
</evidence>
<name>A0A0E9U131_ANGAN</name>
<sequence length="42" mass="4737">MILQHCWKTAPFRCGIAWWQAIGLASAVISPQSTDKSHRPSR</sequence>
<dbReference type="AlphaFoldDB" id="A0A0E9U131"/>
<protein>
    <submittedName>
        <fullName evidence="1">Uncharacterized protein</fullName>
    </submittedName>
</protein>
<dbReference type="EMBL" id="GBXM01049140">
    <property type="protein sequence ID" value="JAH59437.1"/>
    <property type="molecule type" value="Transcribed_RNA"/>
</dbReference>
<reference evidence="1" key="2">
    <citation type="journal article" date="2015" name="Fish Shellfish Immunol.">
        <title>Early steps in the European eel (Anguilla anguilla)-Vibrio vulnificus interaction in the gills: Role of the RtxA13 toxin.</title>
        <authorList>
            <person name="Callol A."/>
            <person name="Pajuelo D."/>
            <person name="Ebbesson L."/>
            <person name="Teles M."/>
            <person name="MacKenzie S."/>
            <person name="Amaro C."/>
        </authorList>
    </citation>
    <scope>NUCLEOTIDE SEQUENCE</scope>
</reference>
<proteinExistence type="predicted"/>
<reference evidence="1" key="1">
    <citation type="submission" date="2014-11" db="EMBL/GenBank/DDBJ databases">
        <authorList>
            <person name="Amaro Gonzalez C."/>
        </authorList>
    </citation>
    <scope>NUCLEOTIDE SEQUENCE</scope>
</reference>
<organism evidence="1">
    <name type="scientific">Anguilla anguilla</name>
    <name type="common">European freshwater eel</name>
    <name type="synonym">Muraena anguilla</name>
    <dbReference type="NCBI Taxonomy" id="7936"/>
    <lineage>
        <taxon>Eukaryota</taxon>
        <taxon>Metazoa</taxon>
        <taxon>Chordata</taxon>
        <taxon>Craniata</taxon>
        <taxon>Vertebrata</taxon>
        <taxon>Euteleostomi</taxon>
        <taxon>Actinopterygii</taxon>
        <taxon>Neopterygii</taxon>
        <taxon>Teleostei</taxon>
        <taxon>Anguilliformes</taxon>
        <taxon>Anguillidae</taxon>
        <taxon>Anguilla</taxon>
    </lineage>
</organism>